<protein>
    <submittedName>
        <fullName evidence="1">Uncharacterized protein</fullName>
    </submittedName>
</protein>
<dbReference type="Proteomes" id="UP000838672">
    <property type="component" value="Unassembled WGS sequence"/>
</dbReference>
<evidence type="ECO:0000313" key="1">
    <source>
        <dbReference type="EMBL" id="CAH0535354.1"/>
    </source>
</evidence>
<evidence type="ECO:0000313" key="2">
    <source>
        <dbReference type="Proteomes" id="UP000838672"/>
    </source>
</evidence>
<reference evidence="1" key="1">
    <citation type="submission" date="2021-11" db="EMBL/GenBank/DDBJ databases">
        <authorList>
            <person name="Rodrigo-Torres L."/>
            <person name="Arahal R. D."/>
            <person name="Lucena T."/>
        </authorList>
    </citation>
    <scope>NUCLEOTIDE SEQUENCE</scope>
    <source>
        <strain evidence="1">CECT 7929</strain>
    </source>
</reference>
<name>A0ABN8DVW8_9VIBR</name>
<dbReference type="EMBL" id="CAKLDI010000002">
    <property type="protein sequence ID" value="CAH0535354.1"/>
    <property type="molecule type" value="Genomic_DNA"/>
</dbReference>
<sequence>MKEIDSVLNKTLLIGVTVLDDEEKLIEQFQTYGVVILVDADGITIERKNMSNFVIPPDFNNIFDAEPGGYNLRETGETISDPDLLSTWTVNCASSDEVGNFKEHGFSRWLK</sequence>
<proteinExistence type="predicted"/>
<comment type="caution">
    <text evidence="1">The sequence shown here is derived from an EMBL/GenBank/DDBJ whole genome shotgun (WGS) entry which is preliminary data.</text>
</comment>
<organism evidence="1 2">
    <name type="scientific">Vibrio stylophorae</name>
    <dbReference type="NCBI Taxonomy" id="659351"/>
    <lineage>
        <taxon>Bacteria</taxon>
        <taxon>Pseudomonadati</taxon>
        <taxon>Pseudomonadota</taxon>
        <taxon>Gammaproteobacteria</taxon>
        <taxon>Vibrionales</taxon>
        <taxon>Vibrionaceae</taxon>
        <taxon>Vibrio</taxon>
    </lineage>
</organism>
<dbReference type="RefSeq" id="WP_237468187.1">
    <property type="nucleotide sequence ID" value="NZ_CAKLDI010000002.1"/>
</dbReference>
<gene>
    <name evidence="1" type="ORF">VST7929_02942</name>
</gene>
<keyword evidence="2" id="KW-1185">Reference proteome</keyword>
<accession>A0ABN8DVW8</accession>